<dbReference type="EMBL" id="WHLY01000002">
    <property type="protein sequence ID" value="MPR35930.1"/>
    <property type="molecule type" value="Genomic_DNA"/>
</dbReference>
<organism evidence="1 2">
    <name type="scientific">Salmonirosea aquatica</name>
    <dbReference type="NCBI Taxonomy" id="2654236"/>
    <lineage>
        <taxon>Bacteria</taxon>
        <taxon>Pseudomonadati</taxon>
        <taxon>Bacteroidota</taxon>
        <taxon>Cytophagia</taxon>
        <taxon>Cytophagales</taxon>
        <taxon>Spirosomataceae</taxon>
        <taxon>Salmonirosea</taxon>
    </lineage>
</organism>
<sequence>MANLSAQEANRLANNFLGLAQSIGDFRFNNWNVLTIDENQRMGDLQWSILNYGEDILALSTQLVVEDSKQSLEEINDISTEIKATINTIQQIQKGINVATSIVVLGGAIVSKNPQAIIDALKGVVESFNT</sequence>
<protein>
    <submittedName>
        <fullName evidence="1">Uncharacterized protein</fullName>
    </submittedName>
</protein>
<gene>
    <name evidence="1" type="ORF">GBK04_21910</name>
</gene>
<evidence type="ECO:0000313" key="2">
    <source>
        <dbReference type="Proteomes" id="UP000479293"/>
    </source>
</evidence>
<accession>A0A7C9FET7</accession>
<name>A0A7C9FET7_9BACT</name>
<evidence type="ECO:0000313" key="1">
    <source>
        <dbReference type="EMBL" id="MPR35930.1"/>
    </source>
</evidence>
<dbReference type="RefSeq" id="WP_152763401.1">
    <property type="nucleotide sequence ID" value="NZ_WHLY01000002.1"/>
</dbReference>
<keyword evidence="2" id="KW-1185">Reference proteome</keyword>
<comment type="caution">
    <text evidence="1">The sequence shown here is derived from an EMBL/GenBank/DDBJ whole genome shotgun (WGS) entry which is preliminary data.</text>
</comment>
<dbReference type="AlphaFoldDB" id="A0A7C9FET7"/>
<reference evidence="1 2" key="1">
    <citation type="submission" date="2019-10" db="EMBL/GenBank/DDBJ databases">
        <title>Draft Genome Sequence of Cytophagaceae sp. SJW1-29.</title>
        <authorList>
            <person name="Choi A."/>
        </authorList>
    </citation>
    <scope>NUCLEOTIDE SEQUENCE [LARGE SCALE GENOMIC DNA]</scope>
    <source>
        <strain evidence="1 2">SJW1-29</strain>
    </source>
</reference>
<proteinExistence type="predicted"/>
<dbReference type="Proteomes" id="UP000479293">
    <property type="component" value="Unassembled WGS sequence"/>
</dbReference>